<dbReference type="InterPro" id="IPR032675">
    <property type="entry name" value="LRR_dom_sf"/>
</dbReference>
<dbReference type="Gene3D" id="1.20.1280.50">
    <property type="match status" value="1"/>
</dbReference>
<dbReference type="PANTHER" id="PTHR38926">
    <property type="entry name" value="F-BOX DOMAIN CONTAINING PROTEIN, EXPRESSED"/>
    <property type="match status" value="1"/>
</dbReference>
<comment type="caution">
    <text evidence="1">The sequence shown here is derived from an EMBL/GenBank/DDBJ whole genome shotgun (WGS) entry which is preliminary data.</text>
</comment>
<name>A0AAD5PHW9_9FUNG</name>
<dbReference type="EMBL" id="JAIXMP010000005">
    <property type="protein sequence ID" value="KAI9272717.1"/>
    <property type="molecule type" value="Genomic_DNA"/>
</dbReference>
<dbReference type="AlphaFoldDB" id="A0AAD5PHW9"/>
<organism evidence="1 2">
    <name type="scientific">Phascolomyces articulosus</name>
    <dbReference type="NCBI Taxonomy" id="60185"/>
    <lineage>
        <taxon>Eukaryota</taxon>
        <taxon>Fungi</taxon>
        <taxon>Fungi incertae sedis</taxon>
        <taxon>Mucoromycota</taxon>
        <taxon>Mucoromycotina</taxon>
        <taxon>Mucoromycetes</taxon>
        <taxon>Mucorales</taxon>
        <taxon>Lichtheimiaceae</taxon>
        <taxon>Phascolomyces</taxon>
    </lineage>
</organism>
<keyword evidence="2" id="KW-1185">Reference proteome</keyword>
<dbReference type="PANTHER" id="PTHR38926:SF5">
    <property type="entry name" value="F-BOX AND LEUCINE-RICH REPEAT PROTEIN 6"/>
    <property type="match status" value="1"/>
</dbReference>
<reference evidence="1" key="2">
    <citation type="submission" date="2023-02" db="EMBL/GenBank/DDBJ databases">
        <authorList>
            <consortium name="DOE Joint Genome Institute"/>
            <person name="Mondo S.J."/>
            <person name="Chang Y."/>
            <person name="Wang Y."/>
            <person name="Ahrendt S."/>
            <person name="Andreopoulos W."/>
            <person name="Barry K."/>
            <person name="Beard J."/>
            <person name="Benny G.L."/>
            <person name="Blankenship S."/>
            <person name="Bonito G."/>
            <person name="Cuomo C."/>
            <person name="Desiro A."/>
            <person name="Gervers K.A."/>
            <person name="Hundley H."/>
            <person name="Kuo A."/>
            <person name="LaButti K."/>
            <person name="Lang B.F."/>
            <person name="Lipzen A."/>
            <person name="O'Donnell K."/>
            <person name="Pangilinan J."/>
            <person name="Reynolds N."/>
            <person name="Sandor L."/>
            <person name="Smith M.W."/>
            <person name="Tsang A."/>
            <person name="Grigoriev I.V."/>
            <person name="Stajich J.E."/>
            <person name="Spatafora J.W."/>
        </authorList>
    </citation>
    <scope>NUCLEOTIDE SEQUENCE</scope>
    <source>
        <strain evidence="1">RSA 2281</strain>
    </source>
</reference>
<dbReference type="Gene3D" id="3.80.10.10">
    <property type="entry name" value="Ribonuclease Inhibitor"/>
    <property type="match status" value="2"/>
</dbReference>
<protein>
    <recommendedName>
        <fullName evidence="3">F-box domain-containing protein</fullName>
    </recommendedName>
</protein>
<accession>A0AAD5PHW9</accession>
<evidence type="ECO:0000313" key="1">
    <source>
        <dbReference type="EMBL" id="KAI9272717.1"/>
    </source>
</evidence>
<evidence type="ECO:0008006" key="3">
    <source>
        <dbReference type="Google" id="ProtNLM"/>
    </source>
</evidence>
<sequence length="596" mass="68052">MSDPKENQHSIKDNHQTFTMVQELACRSRFEEHSHNQNRFDIIAHIPLEIVSLIILAIDSVSDRFNLLDVSKTWRNVISECSSPWNEITINGSLVARRNKWRISLLPLINQHIIKLNLFKIKDNSLCESIYSQMAQGEFKKLEKLSIRECSTPSDPTIFYNALSATTALKHLDIKRDFDFMHNNVQERINISTILDHCSTLETLSFSGLSVPATVDVIINDTLSTNDSLTTLELFLYKISSYQIEHLLCKCTKLRRLTLSGVTHSTMGVITRLGTNLEFLNFNTTFNPKIYDDDINNNIQRNETQSLLTELVDLSSALSCTNTRKGRSIRHVGLSISSGEGDPIDFTSFFLKYSPSIRSMYLDMWSKKNDEFGESVGDEFDVGWRSLANASRFSDLRSLYIAPDEALCSMLAAPLIQSAPNLRWLTFSEYFVGQEFVSVIVHLDHLQRLEFNAYYISDIDIQALFRALATKQDSTLEEVSFRTVDEAGTYLSVNDILPFLPHISTLRQITFTCLLGEALGKRSLLQLCKDLRSHLNIRSIRLEELDCIDDEVLHHLARIKNIEHVHLEYLEGITRTGFTDAFENTSIQVSVEDCFY</sequence>
<reference evidence="1" key="1">
    <citation type="journal article" date="2022" name="IScience">
        <title>Evolution of zygomycete secretomes and the origins of terrestrial fungal ecologies.</title>
        <authorList>
            <person name="Chang Y."/>
            <person name="Wang Y."/>
            <person name="Mondo S."/>
            <person name="Ahrendt S."/>
            <person name="Andreopoulos W."/>
            <person name="Barry K."/>
            <person name="Beard J."/>
            <person name="Benny G.L."/>
            <person name="Blankenship S."/>
            <person name="Bonito G."/>
            <person name="Cuomo C."/>
            <person name="Desiro A."/>
            <person name="Gervers K.A."/>
            <person name="Hundley H."/>
            <person name="Kuo A."/>
            <person name="LaButti K."/>
            <person name="Lang B.F."/>
            <person name="Lipzen A."/>
            <person name="O'Donnell K."/>
            <person name="Pangilinan J."/>
            <person name="Reynolds N."/>
            <person name="Sandor L."/>
            <person name="Smith M.E."/>
            <person name="Tsang A."/>
            <person name="Grigoriev I.V."/>
            <person name="Stajich J.E."/>
            <person name="Spatafora J.W."/>
        </authorList>
    </citation>
    <scope>NUCLEOTIDE SEQUENCE</scope>
    <source>
        <strain evidence="1">RSA 2281</strain>
    </source>
</reference>
<proteinExistence type="predicted"/>
<dbReference type="SUPFAM" id="SSF52047">
    <property type="entry name" value="RNI-like"/>
    <property type="match status" value="1"/>
</dbReference>
<dbReference type="Proteomes" id="UP001209540">
    <property type="component" value="Unassembled WGS sequence"/>
</dbReference>
<gene>
    <name evidence="1" type="ORF">BDA99DRAFT_499045</name>
</gene>
<evidence type="ECO:0000313" key="2">
    <source>
        <dbReference type="Proteomes" id="UP001209540"/>
    </source>
</evidence>